<protein>
    <submittedName>
        <fullName evidence="2">Asp/Glu racemase</fullName>
    </submittedName>
</protein>
<keyword evidence="3" id="KW-1185">Reference proteome</keyword>
<dbReference type="SUPFAM" id="SSF55781">
    <property type="entry name" value="GAF domain-like"/>
    <property type="match status" value="1"/>
</dbReference>
<dbReference type="Pfam" id="PF01590">
    <property type="entry name" value="GAF"/>
    <property type="match status" value="1"/>
</dbReference>
<evidence type="ECO:0000313" key="3">
    <source>
        <dbReference type="Proteomes" id="UP000467193"/>
    </source>
</evidence>
<dbReference type="Gene3D" id="3.30.450.40">
    <property type="match status" value="1"/>
</dbReference>
<dbReference type="EMBL" id="AP022588">
    <property type="protein sequence ID" value="BBY27236.1"/>
    <property type="molecule type" value="Genomic_DNA"/>
</dbReference>
<reference evidence="2 3" key="1">
    <citation type="journal article" date="2019" name="Emerg. Microbes Infect.">
        <title>Comprehensive subspecies identification of 175 nontuberculous mycobacteria species based on 7547 genomic profiles.</title>
        <authorList>
            <person name="Matsumoto Y."/>
            <person name="Kinjo T."/>
            <person name="Motooka D."/>
            <person name="Nabeya D."/>
            <person name="Jung N."/>
            <person name="Uechi K."/>
            <person name="Horii T."/>
            <person name="Iida T."/>
            <person name="Fujita J."/>
            <person name="Nakamura S."/>
        </authorList>
    </citation>
    <scope>NUCLEOTIDE SEQUENCE [LARGE SCALE GENOMIC DNA]</scope>
    <source>
        <strain evidence="2 3">JCM 17899</strain>
    </source>
</reference>
<gene>
    <name evidence="2" type="ORF">MSEDJ_13320</name>
</gene>
<dbReference type="Pfam" id="PF17645">
    <property type="entry name" value="Amdase"/>
    <property type="match status" value="1"/>
</dbReference>
<evidence type="ECO:0000313" key="2">
    <source>
        <dbReference type="EMBL" id="BBY27236.1"/>
    </source>
</evidence>
<accession>A0A7I7QN39</accession>
<dbReference type="PANTHER" id="PTHR40267">
    <property type="entry name" value="BLR3294 PROTEIN"/>
    <property type="match status" value="1"/>
</dbReference>
<dbReference type="PANTHER" id="PTHR40267:SF1">
    <property type="entry name" value="BLR3294 PROTEIN"/>
    <property type="match status" value="1"/>
</dbReference>
<sequence length="386" mass="41404">MTRIGMIVPSSNTALEPATMRLIADRPDITVHFTRIPVRAITLTAGGAAFDVETMLAAARLLADANVDCIAWNGTAGSWLGVEYDRQVCAAITQETGIAATTSTFAILQACHDFGVEALACATPYTGDVVEAISQEYAHHGLDFVGHTEWELTDNASFAAQPDSAIADLLVSAVESGSGSSAAQAVALICTNVDGTTVLNEVEDRLGIPVIDSIAATLWWALELTGTDARIPGAGLLLEQGPLRHRAKALVTELRERTGCDRTTVRIDEPTLGLRVDLCAAESRAQGVRSIQHDPSLDQRALETVRWLEEHRQTLVQPTFAEPPHPPQALRDVYGVSAQVLGPVERDGELTAWFSAHSIAERPWTDDDVAAMTHAQQAMTALLKDQ</sequence>
<feature type="domain" description="GAF" evidence="1">
    <location>
        <begin position="245"/>
        <end position="374"/>
    </location>
</feature>
<dbReference type="RefSeq" id="WP_163796144.1">
    <property type="nucleotide sequence ID" value="NZ_AP022588.1"/>
</dbReference>
<dbReference type="Proteomes" id="UP000467193">
    <property type="component" value="Chromosome"/>
</dbReference>
<dbReference type="AlphaFoldDB" id="A0A7I7QN39"/>
<dbReference type="InterPro" id="IPR026286">
    <property type="entry name" value="MaiA/AMDase"/>
</dbReference>
<evidence type="ECO:0000259" key="1">
    <source>
        <dbReference type="Pfam" id="PF01590"/>
    </source>
</evidence>
<dbReference type="InterPro" id="IPR029016">
    <property type="entry name" value="GAF-like_dom_sf"/>
</dbReference>
<dbReference type="InterPro" id="IPR053714">
    <property type="entry name" value="Iso_Racemase_Enz_sf"/>
</dbReference>
<dbReference type="Gene3D" id="3.40.50.12500">
    <property type="match status" value="1"/>
</dbReference>
<dbReference type="InterPro" id="IPR003018">
    <property type="entry name" value="GAF"/>
</dbReference>
<organism evidence="2 3">
    <name type="scientific">Mycolicibacterium sediminis</name>
    <dbReference type="NCBI Taxonomy" id="1286180"/>
    <lineage>
        <taxon>Bacteria</taxon>
        <taxon>Bacillati</taxon>
        <taxon>Actinomycetota</taxon>
        <taxon>Actinomycetes</taxon>
        <taxon>Mycobacteriales</taxon>
        <taxon>Mycobacteriaceae</taxon>
        <taxon>Mycolicibacterium</taxon>
    </lineage>
</organism>
<name>A0A7I7QN39_9MYCO</name>
<proteinExistence type="predicted"/>
<dbReference type="KEGG" id="msei:MSEDJ_13320"/>